<feature type="transmembrane region" description="Helical" evidence="1">
    <location>
        <begin position="77"/>
        <end position="94"/>
    </location>
</feature>
<name>A0A1Q9CCM4_SYMMI</name>
<evidence type="ECO:0000313" key="3">
    <source>
        <dbReference type="Proteomes" id="UP000186817"/>
    </source>
</evidence>
<gene>
    <name evidence="2" type="ORF">AK812_SmicGene38892</name>
</gene>
<accession>A0A1Q9CCM4</accession>
<feature type="transmembrane region" description="Helical" evidence="1">
    <location>
        <begin position="106"/>
        <end position="125"/>
    </location>
</feature>
<keyword evidence="3" id="KW-1185">Reference proteome</keyword>
<sequence length="223" mass="23987">MSTSSSQQSTLHFVLPSVAVLGTCLAPAILVAVARRPGSPLGEEARNTVAKPLSLLSLLIILLCCVFLLSNYSVSNLYLFAVYSLLLALANLLADRLVRQKVWPFLAVWHFFNLLNLFGGGVSLLQPYRSGTEGLIPTIFKISGQFGGECPTGTFKVDWCDDAWIAFQMIVAFIFVALHIAAFFIVLYRCVPMAGPSPAREEAAASLVDSSEVANSAAGAQPF</sequence>
<feature type="transmembrane region" description="Helical" evidence="1">
    <location>
        <begin position="53"/>
        <end position="71"/>
    </location>
</feature>
<feature type="transmembrane region" description="Helical" evidence="1">
    <location>
        <begin position="165"/>
        <end position="188"/>
    </location>
</feature>
<feature type="transmembrane region" description="Helical" evidence="1">
    <location>
        <begin position="12"/>
        <end position="33"/>
    </location>
</feature>
<dbReference type="AlphaFoldDB" id="A0A1Q9CCM4"/>
<evidence type="ECO:0000313" key="2">
    <source>
        <dbReference type="EMBL" id="OLP80666.1"/>
    </source>
</evidence>
<keyword evidence="1" id="KW-1133">Transmembrane helix</keyword>
<organism evidence="2 3">
    <name type="scientific">Symbiodinium microadriaticum</name>
    <name type="common">Dinoflagellate</name>
    <name type="synonym">Zooxanthella microadriatica</name>
    <dbReference type="NCBI Taxonomy" id="2951"/>
    <lineage>
        <taxon>Eukaryota</taxon>
        <taxon>Sar</taxon>
        <taxon>Alveolata</taxon>
        <taxon>Dinophyceae</taxon>
        <taxon>Suessiales</taxon>
        <taxon>Symbiodiniaceae</taxon>
        <taxon>Symbiodinium</taxon>
    </lineage>
</organism>
<dbReference type="Proteomes" id="UP000186817">
    <property type="component" value="Unassembled WGS sequence"/>
</dbReference>
<comment type="caution">
    <text evidence="2">The sequence shown here is derived from an EMBL/GenBank/DDBJ whole genome shotgun (WGS) entry which is preliminary data.</text>
</comment>
<dbReference type="OrthoDB" id="434355at2759"/>
<keyword evidence="1" id="KW-0812">Transmembrane</keyword>
<reference evidence="2 3" key="1">
    <citation type="submission" date="2016-02" db="EMBL/GenBank/DDBJ databases">
        <title>Genome analysis of coral dinoflagellate symbionts highlights evolutionary adaptations to a symbiotic lifestyle.</title>
        <authorList>
            <person name="Aranda M."/>
            <person name="Li Y."/>
            <person name="Liew Y.J."/>
            <person name="Baumgarten S."/>
            <person name="Simakov O."/>
            <person name="Wilson M."/>
            <person name="Piel J."/>
            <person name="Ashoor H."/>
            <person name="Bougouffa S."/>
            <person name="Bajic V.B."/>
            <person name="Ryu T."/>
            <person name="Ravasi T."/>
            <person name="Bayer T."/>
            <person name="Micklem G."/>
            <person name="Kim H."/>
            <person name="Bhak J."/>
            <person name="Lajeunesse T.C."/>
            <person name="Voolstra C.R."/>
        </authorList>
    </citation>
    <scope>NUCLEOTIDE SEQUENCE [LARGE SCALE GENOMIC DNA]</scope>
    <source>
        <strain evidence="2 3">CCMP2467</strain>
    </source>
</reference>
<keyword evidence="1" id="KW-0472">Membrane</keyword>
<dbReference type="EMBL" id="LSRX01001359">
    <property type="protein sequence ID" value="OLP80666.1"/>
    <property type="molecule type" value="Genomic_DNA"/>
</dbReference>
<evidence type="ECO:0000256" key="1">
    <source>
        <dbReference type="SAM" id="Phobius"/>
    </source>
</evidence>
<protein>
    <submittedName>
        <fullName evidence="2">Uncharacterized protein</fullName>
    </submittedName>
</protein>
<proteinExistence type="predicted"/>